<evidence type="ECO:0000313" key="2">
    <source>
        <dbReference type="EMBL" id="MCF2526314.1"/>
    </source>
</evidence>
<dbReference type="AlphaFoldDB" id="A0AA41PWV1"/>
<feature type="signal peptide" evidence="1">
    <location>
        <begin position="1"/>
        <end position="23"/>
    </location>
</feature>
<gene>
    <name evidence="2" type="ORF">LZ495_03635</name>
</gene>
<dbReference type="Proteomes" id="UP001165378">
    <property type="component" value="Unassembled WGS sequence"/>
</dbReference>
<feature type="chain" id="PRO_5041369801" evidence="1">
    <location>
        <begin position="24"/>
        <end position="376"/>
    </location>
</feature>
<sequence>MLRKRLAGVVLALALTAGSPAVAEAAAADGGSAASVLWEAYPESAVHPGNGAGDPRVMDVAVDAPSTGELLTTVRLLLPRGWSRDARRTWPTLWMLHGGGGDHKQYTESSHIAEMAAERDVIVVMPETSPCSSYTDWYNGGRGGTPRWEEYLTRDLPRLLESRYRAGTERAVLGLSMGGGGALSLAARNPGHFRAVAALSPESHTLYKAPGLGFSGPDFVKLGALACSKGGEKTDWRRIWGEPGYPFDTFDPADVRQRAVWAASNPYDIAEGLRGTRLYLTYGNGDGSAGPGWDWNGGNPPPVPASRCSDPTAAGTDDLGVEKAFWAMNNLFRARLAGLGIPAEVCSATGTHSWPYWDREIHYALPMLVGALDQAG</sequence>
<dbReference type="RefSeq" id="WP_235050356.1">
    <property type="nucleotide sequence ID" value="NZ_JAKFHA010000001.1"/>
</dbReference>
<dbReference type="GO" id="GO:0016747">
    <property type="term" value="F:acyltransferase activity, transferring groups other than amino-acyl groups"/>
    <property type="evidence" value="ECO:0007669"/>
    <property type="project" value="TreeGrafter"/>
</dbReference>
<keyword evidence="3" id="KW-1185">Reference proteome</keyword>
<keyword evidence="1" id="KW-0732">Signal</keyword>
<proteinExistence type="predicted"/>
<dbReference type="InterPro" id="IPR000801">
    <property type="entry name" value="Esterase-like"/>
</dbReference>
<dbReference type="SUPFAM" id="SSF53474">
    <property type="entry name" value="alpha/beta-Hydrolases"/>
    <property type="match status" value="1"/>
</dbReference>
<reference evidence="2" key="1">
    <citation type="submission" date="2022-01" db="EMBL/GenBank/DDBJ databases">
        <title>Genome-Based Taxonomic Classification of the Phylum Actinobacteria.</title>
        <authorList>
            <person name="Gao Y."/>
        </authorList>
    </citation>
    <scope>NUCLEOTIDE SEQUENCE</scope>
    <source>
        <strain evidence="2">KLBMP 8922</strain>
    </source>
</reference>
<dbReference type="InterPro" id="IPR050583">
    <property type="entry name" value="Mycobacterial_A85_antigen"/>
</dbReference>
<dbReference type="Gene3D" id="3.40.50.1820">
    <property type="entry name" value="alpha/beta hydrolase"/>
    <property type="match status" value="1"/>
</dbReference>
<name>A0AA41PWV1_9ACTN</name>
<dbReference type="EMBL" id="JAKFHA010000001">
    <property type="protein sequence ID" value="MCF2526314.1"/>
    <property type="molecule type" value="Genomic_DNA"/>
</dbReference>
<dbReference type="InterPro" id="IPR029058">
    <property type="entry name" value="AB_hydrolase_fold"/>
</dbReference>
<accession>A0AA41PWV1</accession>
<evidence type="ECO:0000313" key="3">
    <source>
        <dbReference type="Proteomes" id="UP001165378"/>
    </source>
</evidence>
<comment type="caution">
    <text evidence="2">The sequence shown here is derived from an EMBL/GenBank/DDBJ whole genome shotgun (WGS) entry which is preliminary data.</text>
</comment>
<protein>
    <submittedName>
        <fullName evidence="2">Esterase family protein</fullName>
    </submittedName>
</protein>
<dbReference type="PANTHER" id="PTHR48098:SF1">
    <property type="entry name" value="DIACYLGLYCEROL ACYLTRANSFERASE_MYCOLYLTRANSFERASE AG85A"/>
    <property type="match status" value="1"/>
</dbReference>
<evidence type="ECO:0000256" key="1">
    <source>
        <dbReference type="SAM" id="SignalP"/>
    </source>
</evidence>
<dbReference type="Pfam" id="PF00756">
    <property type="entry name" value="Esterase"/>
    <property type="match status" value="1"/>
</dbReference>
<dbReference type="PANTHER" id="PTHR48098">
    <property type="entry name" value="ENTEROCHELIN ESTERASE-RELATED"/>
    <property type="match status" value="1"/>
</dbReference>
<organism evidence="2 3">
    <name type="scientific">Yinghuangia soli</name>
    <dbReference type="NCBI Taxonomy" id="2908204"/>
    <lineage>
        <taxon>Bacteria</taxon>
        <taxon>Bacillati</taxon>
        <taxon>Actinomycetota</taxon>
        <taxon>Actinomycetes</taxon>
        <taxon>Kitasatosporales</taxon>
        <taxon>Streptomycetaceae</taxon>
        <taxon>Yinghuangia</taxon>
    </lineage>
</organism>